<feature type="transmembrane region" description="Helical" evidence="2">
    <location>
        <begin position="36"/>
        <end position="56"/>
    </location>
</feature>
<dbReference type="EMBL" id="ABSU01000003">
    <property type="protein sequence ID" value="EFE35628.1"/>
    <property type="molecule type" value="Genomic_DNA"/>
</dbReference>
<feature type="region of interest" description="Disordered" evidence="1">
    <location>
        <begin position="1"/>
        <end position="32"/>
    </location>
</feature>
<dbReference type="Proteomes" id="UP000008866">
    <property type="component" value="Unassembled WGS sequence"/>
</dbReference>
<name>D4AN67_ARTBC</name>
<feature type="compositionally biased region" description="Acidic residues" evidence="1">
    <location>
        <begin position="67"/>
        <end position="83"/>
    </location>
</feature>
<keyword evidence="4" id="KW-1185">Reference proteome</keyword>
<keyword evidence="2" id="KW-1133">Transmembrane helix</keyword>
<dbReference type="AlphaFoldDB" id="D4AN67"/>
<accession>D4AN67</accession>
<evidence type="ECO:0000313" key="4">
    <source>
        <dbReference type="Proteomes" id="UP000008866"/>
    </source>
</evidence>
<protein>
    <submittedName>
        <fullName evidence="3">Uncharacterized protein</fullName>
    </submittedName>
</protein>
<keyword evidence="2" id="KW-0812">Transmembrane</keyword>
<evidence type="ECO:0000256" key="1">
    <source>
        <dbReference type="SAM" id="MobiDB-lite"/>
    </source>
</evidence>
<dbReference type="HOGENOM" id="CLU_2096300_0_0_1"/>
<gene>
    <name evidence="3" type="ORF">ARB_05672</name>
</gene>
<feature type="compositionally biased region" description="Basic and acidic residues" evidence="1">
    <location>
        <begin position="84"/>
        <end position="116"/>
    </location>
</feature>
<evidence type="ECO:0000313" key="3">
    <source>
        <dbReference type="EMBL" id="EFE35628.1"/>
    </source>
</evidence>
<proteinExistence type="predicted"/>
<dbReference type="GeneID" id="9524345"/>
<evidence type="ECO:0000256" key="2">
    <source>
        <dbReference type="SAM" id="Phobius"/>
    </source>
</evidence>
<comment type="caution">
    <text evidence="3">The sequence shown here is derived from an EMBL/GenBank/DDBJ whole genome shotgun (WGS) entry which is preliminary data.</text>
</comment>
<sequence length="116" mass="13409">MEVERRRWKKDAAAAEKTQKQNERKREAEGAARPSLVLALLLVGVAAGFLFSCFLIDIRLERRAGDGGDDEDEDEDDGDDYDDKDSRQGQQRREERKKQKIRQREAKMRRLLEGSS</sequence>
<reference evidence="4" key="1">
    <citation type="journal article" date="2011" name="Genome Biol.">
        <title>Comparative and functional genomics provide insights into the pathogenicity of dermatophytic fungi.</title>
        <authorList>
            <person name="Burmester A."/>
            <person name="Shelest E."/>
            <person name="Gloeckner G."/>
            <person name="Heddergott C."/>
            <person name="Schindler S."/>
            <person name="Staib P."/>
            <person name="Heidel A."/>
            <person name="Felder M."/>
            <person name="Petzold A."/>
            <person name="Szafranski K."/>
            <person name="Feuermann M."/>
            <person name="Pedruzzi I."/>
            <person name="Priebe S."/>
            <person name="Groth M."/>
            <person name="Winkler R."/>
            <person name="Li W."/>
            <person name="Kniemeyer O."/>
            <person name="Schroeckh V."/>
            <person name="Hertweck C."/>
            <person name="Hube B."/>
            <person name="White T.C."/>
            <person name="Platzer M."/>
            <person name="Guthke R."/>
            <person name="Heitman J."/>
            <person name="Woestemeyer J."/>
            <person name="Zipfel P.F."/>
            <person name="Monod M."/>
            <person name="Brakhage A.A."/>
        </authorList>
    </citation>
    <scope>NUCLEOTIDE SEQUENCE [LARGE SCALE GENOMIC DNA]</scope>
    <source>
        <strain evidence="4">ATCC MYA-4681 / CBS 112371</strain>
    </source>
</reference>
<keyword evidence="2" id="KW-0472">Membrane</keyword>
<dbReference type="RefSeq" id="XP_003016273.1">
    <property type="nucleotide sequence ID" value="XM_003016227.1"/>
</dbReference>
<organism evidence="3 4">
    <name type="scientific">Arthroderma benhamiae (strain ATCC MYA-4681 / CBS 112371)</name>
    <name type="common">Trichophyton mentagrophytes</name>
    <dbReference type="NCBI Taxonomy" id="663331"/>
    <lineage>
        <taxon>Eukaryota</taxon>
        <taxon>Fungi</taxon>
        <taxon>Dikarya</taxon>
        <taxon>Ascomycota</taxon>
        <taxon>Pezizomycotina</taxon>
        <taxon>Eurotiomycetes</taxon>
        <taxon>Eurotiomycetidae</taxon>
        <taxon>Onygenales</taxon>
        <taxon>Arthrodermataceae</taxon>
        <taxon>Trichophyton</taxon>
    </lineage>
</organism>
<dbReference type="KEGG" id="abe:ARB_05672"/>
<feature type="region of interest" description="Disordered" evidence="1">
    <location>
        <begin position="64"/>
        <end position="116"/>
    </location>
</feature>
<feature type="compositionally biased region" description="Basic and acidic residues" evidence="1">
    <location>
        <begin position="10"/>
        <end position="30"/>
    </location>
</feature>